<organism evidence="9 10">
    <name type="scientific">Effusibacillus dendaii</name>
    <dbReference type="NCBI Taxonomy" id="2743772"/>
    <lineage>
        <taxon>Bacteria</taxon>
        <taxon>Bacillati</taxon>
        <taxon>Bacillota</taxon>
        <taxon>Bacilli</taxon>
        <taxon>Bacillales</taxon>
        <taxon>Alicyclobacillaceae</taxon>
        <taxon>Effusibacillus</taxon>
    </lineage>
</organism>
<reference evidence="9 10" key="1">
    <citation type="submission" date="2020-08" db="EMBL/GenBank/DDBJ databases">
        <title>Complete Genome Sequence of Effusibacillus dendaii Strain skT53, Isolated from Farmland soil.</title>
        <authorList>
            <person name="Konishi T."/>
            <person name="Kawasaki H."/>
        </authorList>
    </citation>
    <scope>NUCLEOTIDE SEQUENCE [LARGE SCALE GENOMIC DNA]</scope>
    <source>
        <strain evidence="10">skT53</strain>
    </source>
</reference>
<dbReference type="GO" id="GO:0005886">
    <property type="term" value="C:plasma membrane"/>
    <property type="evidence" value="ECO:0007669"/>
    <property type="project" value="UniProtKB-SubCell"/>
</dbReference>
<keyword evidence="3" id="KW-1003">Cell membrane</keyword>
<evidence type="ECO:0000256" key="4">
    <source>
        <dbReference type="ARBA" id="ARBA00022692"/>
    </source>
</evidence>
<dbReference type="InterPro" id="IPR036259">
    <property type="entry name" value="MFS_trans_sf"/>
</dbReference>
<feature type="transmembrane region" description="Helical" evidence="7">
    <location>
        <begin position="282"/>
        <end position="301"/>
    </location>
</feature>
<feature type="transmembrane region" description="Helical" evidence="7">
    <location>
        <begin position="49"/>
        <end position="67"/>
    </location>
</feature>
<evidence type="ECO:0000256" key="2">
    <source>
        <dbReference type="ARBA" id="ARBA00022448"/>
    </source>
</evidence>
<dbReference type="Gene3D" id="1.20.1250.20">
    <property type="entry name" value="MFS general substrate transporter like domains"/>
    <property type="match status" value="2"/>
</dbReference>
<evidence type="ECO:0000256" key="3">
    <source>
        <dbReference type="ARBA" id="ARBA00022475"/>
    </source>
</evidence>
<dbReference type="PANTHER" id="PTHR43124:SF3">
    <property type="entry name" value="CHLORAMPHENICOL EFFLUX PUMP RV0191"/>
    <property type="match status" value="1"/>
</dbReference>
<proteinExistence type="predicted"/>
<dbReference type="GO" id="GO:0022857">
    <property type="term" value="F:transmembrane transporter activity"/>
    <property type="evidence" value="ECO:0007669"/>
    <property type="project" value="InterPro"/>
</dbReference>
<keyword evidence="4 7" id="KW-0812">Transmembrane</keyword>
<name>A0A7I8DA33_9BACL</name>
<evidence type="ECO:0000313" key="10">
    <source>
        <dbReference type="Proteomes" id="UP000593802"/>
    </source>
</evidence>
<keyword evidence="10" id="KW-1185">Reference proteome</keyword>
<dbReference type="KEGG" id="eff:skT53_06710"/>
<feature type="transmembrane region" description="Helical" evidence="7">
    <location>
        <begin position="338"/>
        <end position="365"/>
    </location>
</feature>
<sequence>MNSRVMQIGALIIVWLAFLFSFVDRLSWPPIIPIASKELGMTAAQAGSYMTAFYVGYVITQLPGGLLTDRFGYRKVLLGSFFIMGIFTALMGMIQSFEQGLVLRILAGLGSGAVFSACVRAIFDWFPAKGRGTAMGFFMTASSLGVSVVNLFVPTVTKSYGWQTAFLVAGFLPILGLVLGYFFLKERTSAAEQRQNAQSSVGFWKDVAGMFKNRNLMMAGMSGFCAMWATWGTATWANTYMNKGLHMSLVQAGFIMSIYGMAALLCKPIIGILSDILKVQRRVLLFVVLICFGPVLLWFGSTTSISLLYLIAPILGIAAFVYSPIMNNYIGELVDQRLVGTATGFVNTIWQLGSLISPLAVGAVIDATHNYFYAFVTLAIGPVLAAFIILLVKEKATPQQNVPSGYEA</sequence>
<dbReference type="AlphaFoldDB" id="A0A7I8DA33"/>
<evidence type="ECO:0000256" key="6">
    <source>
        <dbReference type="ARBA" id="ARBA00023136"/>
    </source>
</evidence>
<feature type="transmembrane region" description="Helical" evidence="7">
    <location>
        <begin position="76"/>
        <end position="95"/>
    </location>
</feature>
<feature type="transmembrane region" description="Helical" evidence="7">
    <location>
        <begin position="101"/>
        <end position="123"/>
    </location>
</feature>
<keyword evidence="2" id="KW-0813">Transport</keyword>
<dbReference type="Proteomes" id="UP000593802">
    <property type="component" value="Chromosome"/>
</dbReference>
<feature type="transmembrane region" description="Helical" evidence="7">
    <location>
        <begin position="135"/>
        <end position="153"/>
    </location>
</feature>
<dbReference type="InterPro" id="IPR020846">
    <property type="entry name" value="MFS_dom"/>
</dbReference>
<dbReference type="InterPro" id="IPR011701">
    <property type="entry name" value="MFS"/>
</dbReference>
<protein>
    <submittedName>
        <fullName evidence="9">MFS transporter</fullName>
    </submittedName>
</protein>
<comment type="subcellular location">
    <subcellularLocation>
        <location evidence="1">Cell membrane</location>
        <topology evidence="1">Multi-pass membrane protein</topology>
    </subcellularLocation>
</comment>
<dbReference type="EMBL" id="AP023366">
    <property type="protein sequence ID" value="BCJ85686.1"/>
    <property type="molecule type" value="Genomic_DNA"/>
</dbReference>
<feature type="transmembrane region" description="Helical" evidence="7">
    <location>
        <begin position="165"/>
        <end position="184"/>
    </location>
</feature>
<evidence type="ECO:0000259" key="8">
    <source>
        <dbReference type="PROSITE" id="PS50850"/>
    </source>
</evidence>
<dbReference type="Pfam" id="PF07690">
    <property type="entry name" value="MFS_1"/>
    <property type="match status" value="1"/>
</dbReference>
<dbReference type="PIRSF" id="PIRSF002808">
    <property type="entry name" value="Hexose_phosphate_transp"/>
    <property type="match status" value="1"/>
</dbReference>
<feature type="transmembrane region" description="Helical" evidence="7">
    <location>
        <begin position="371"/>
        <end position="392"/>
    </location>
</feature>
<dbReference type="PROSITE" id="PS50850">
    <property type="entry name" value="MFS"/>
    <property type="match status" value="1"/>
</dbReference>
<evidence type="ECO:0000256" key="7">
    <source>
        <dbReference type="SAM" id="Phobius"/>
    </source>
</evidence>
<keyword evidence="5 7" id="KW-1133">Transmembrane helix</keyword>
<dbReference type="InterPro" id="IPR050189">
    <property type="entry name" value="MFS_Efflux_Transporters"/>
</dbReference>
<gene>
    <name evidence="9" type="ORF">skT53_06710</name>
</gene>
<dbReference type="RefSeq" id="WP_200759775.1">
    <property type="nucleotide sequence ID" value="NZ_AP023366.1"/>
</dbReference>
<dbReference type="PANTHER" id="PTHR43124">
    <property type="entry name" value="PURINE EFFLUX PUMP PBUE"/>
    <property type="match status" value="1"/>
</dbReference>
<keyword evidence="6 7" id="KW-0472">Membrane</keyword>
<feature type="transmembrane region" description="Helical" evidence="7">
    <location>
        <begin position="216"/>
        <end position="237"/>
    </location>
</feature>
<feature type="transmembrane region" description="Helical" evidence="7">
    <location>
        <begin position="307"/>
        <end position="326"/>
    </location>
</feature>
<feature type="transmembrane region" description="Helical" evidence="7">
    <location>
        <begin position="249"/>
        <end position="270"/>
    </location>
</feature>
<accession>A0A7I8DA33</accession>
<feature type="domain" description="Major facilitator superfamily (MFS) profile" evidence="8">
    <location>
        <begin position="10"/>
        <end position="397"/>
    </location>
</feature>
<evidence type="ECO:0000256" key="5">
    <source>
        <dbReference type="ARBA" id="ARBA00022989"/>
    </source>
</evidence>
<dbReference type="SUPFAM" id="SSF103473">
    <property type="entry name" value="MFS general substrate transporter"/>
    <property type="match status" value="1"/>
</dbReference>
<evidence type="ECO:0000256" key="1">
    <source>
        <dbReference type="ARBA" id="ARBA00004651"/>
    </source>
</evidence>
<evidence type="ECO:0000313" key="9">
    <source>
        <dbReference type="EMBL" id="BCJ85686.1"/>
    </source>
</evidence>
<dbReference type="InterPro" id="IPR000849">
    <property type="entry name" value="Sugar_P_transporter"/>
</dbReference>